<comment type="catalytic activity">
    <reaction evidence="1 8">
        <text>Exonucleolytic cleavage in the 3'- to 5'-direction to yield nucleoside 5'-phosphates.</text>
        <dbReference type="EC" id="3.1.13.1"/>
    </reaction>
</comment>
<dbReference type="Pfam" id="PF08206">
    <property type="entry name" value="OB_RNB"/>
    <property type="match status" value="1"/>
</dbReference>
<dbReference type="AlphaFoldDB" id="A0A926DYB5"/>
<keyword evidence="5 8" id="KW-0378">Hydrolase</keyword>
<evidence type="ECO:0000256" key="3">
    <source>
        <dbReference type="ARBA" id="ARBA00022490"/>
    </source>
</evidence>
<evidence type="ECO:0000256" key="9">
    <source>
        <dbReference type="SAM" id="MobiDB-lite"/>
    </source>
</evidence>
<accession>A0A926DYB5</accession>
<evidence type="ECO:0000256" key="7">
    <source>
        <dbReference type="ARBA" id="ARBA00022884"/>
    </source>
</evidence>
<dbReference type="InterPro" id="IPR011805">
    <property type="entry name" value="RNase_R"/>
</dbReference>
<comment type="similarity">
    <text evidence="8">Belongs to the RNR ribonuclease family. RNase R subfamily.</text>
</comment>
<feature type="domain" description="S1 motif" evidence="10">
    <location>
        <begin position="642"/>
        <end position="721"/>
    </location>
</feature>
<dbReference type="CDD" id="cd04471">
    <property type="entry name" value="S1_RNase_R"/>
    <property type="match status" value="1"/>
</dbReference>
<dbReference type="InterPro" id="IPR004476">
    <property type="entry name" value="RNase_II/RNase_R"/>
</dbReference>
<evidence type="ECO:0000256" key="8">
    <source>
        <dbReference type="HAMAP-Rule" id="MF_01895"/>
    </source>
</evidence>
<dbReference type="PANTHER" id="PTHR23355">
    <property type="entry name" value="RIBONUCLEASE"/>
    <property type="match status" value="1"/>
</dbReference>
<sequence length="729" mass="80130">MGRYREKTKKTSGAPRTGAGKRDYAEAIAAVLQRNPGKGFTARELGDRLKVKRQYREEFLLALHRAVKAGAVSEKRGRYRAAGAQELIPARIISVKEGFGFAGGEGLEQDIFIPGRALRGAMPGDEVMVRRRPGHGELPEGEVARIVHENDALFSGVFTKRGGRCEIMPDSGSKIPVKVSPADALGARDGDKVLGRIVRRGESHFDHRAEVMEVFGRADSAAACSEAILAAAGIVKQFPDEVLQFADRVSRKGLDDPQFQDRIDLRGEPVFTIDGADTKDIDDAVSLERDPDGSWRLGVHIADVSHYVRPNTPLDLEAFERGTSVYYANSVVPMLPPSLSNGICSLNPGEDRLTFSAFLTLDAQGKLADYRFHKTVIRSRVKGVYAEVNRILAGEQDEVLMQKYDGLVETLFAMRELAGLLQKRRSARGGLNLTSTESKILVGEDGRAQEILARQSGVSEGIIEEFMLTANEAAASLAMERSLPFVYRIHESPSPEKIEGLCTLLDAVGIDCGELRRQASSGALARILNEVNGTELQLMVNNQILRSMAKARYSEENKGHFGLVLENYCHFTSPIRRYPDLSIHRILTSALSGMDADRLKRKYGNFVRESSAQSSNRELRAMTAERDCEDCYKAEYMARHIGEVFDGVITSATSHGLYIELANTVEGLLRIDRLPAGNYDYDGAVELRETASGVRYRVGMAVRVRVVSADVSAGQVDFALERDDGEALS</sequence>
<reference evidence="11" key="1">
    <citation type="submission" date="2020-08" db="EMBL/GenBank/DDBJ databases">
        <title>Genome public.</title>
        <authorList>
            <person name="Liu C."/>
            <person name="Sun Q."/>
        </authorList>
    </citation>
    <scope>NUCLEOTIDE SEQUENCE</scope>
    <source>
        <strain evidence="11">NSJ-31</strain>
    </source>
</reference>
<evidence type="ECO:0000256" key="5">
    <source>
        <dbReference type="ARBA" id="ARBA00022801"/>
    </source>
</evidence>
<evidence type="ECO:0000313" key="12">
    <source>
        <dbReference type="Proteomes" id="UP000653127"/>
    </source>
</evidence>
<keyword evidence="6 8" id="KW-0269">Exonuclease</keyword>
<dbReference type="InterPro" id="IPR013223">
    <property type="entry name" value="RNase_B_OB_dom"/>
</dbReference>
<dbReference type="Pfam" id="PF00575">
    <property type="entry name" value="S1"/>
    <property type="match status" value="1"/>
</dbReference>
<dbReference type="SUPFAM" id="SSF50249">
    <property type="entry name" value="Nucleic acid-binding proteins"/>
    <property type="match status" value="3"/>
</dbReference>
<name>A0A926DYB5_9FIRM</name>
<evidence type="ECO:0000256" key="2">
    <source>
        <dbReference type="ARBA" id="ARBA00004496"/>
    </source>
</evidence>
<dbReference type="InterPro" id="IPR050180">
    <property type="entry name" value="RNR_Ribonuclease"/>
</dbReference>
<comment type="caution">
    <text evidence="11">The sequence shown here is derived from an EMBL/GenBank/DDBJ whole genome shotgun (WGS) entry which is preliminary data.</text>
</comment>
<dbReference type="HAMAP" id="MF_01895">
    <property type="entry name" value="RNase_R"/>
    <property type="match status" value="1"/>
</dbReference>
<dbReference type="RefSeq" id="WP_249281998.1">
    <property type="nucleotide sequence ID" value="NZ_JACRST010000002.1"/>
</dbReference>
<proteinExistence type="inferred from homology"/>
<dbReference type="InterPro" id="IPR003029">
    <property type="entry name" value="S1_domain"/>
</dbReference>
<dbReference type="PANTHER" id="PTHR23355:SF9">
    <property type="entry name" value="DIS3-LIKE EXONUCLEASE 2"/>
    <property type="match status" value="1"/>
</dbReference>
<evidence type="ECO:0000256" key="6">
    <source>
        <dbReference type="ARBA" id="ARBA00022839"/>
    </source>
</evidence>
<dbReference type="SMART" id="SM00316">
    <property type="entry name" value="S1"/>
    <property type="match status" value="1"/>
</dbReference>
<dbReference type="NCBIfam" id="TIGR00358">
    <property type="entry name" value="3_prime_RNase"/>
    <property type="match status" value="1"/>
</dbReference>
<gene>
    <name evidence="8 11" type="primary">rnr</name>
    <name evidence="11" type="ORF">H8711_02680</name>
</gene>
<evidence type="ECO:0000313" key="11">
    <source>
        <dbReference type="EMBL" id="MBC8545844.1"/>
    </source>
</evidence>
<dbReference type="Pfam" id="PF00773">
    <property type="entry name" value="RNB"/>
    <property type="match status" value="1"/>
</dbReference>
<dbReference type="GO" id="GO:0008859">
    <property type="term" value="F:exoribonuclease II activity"/>
    <property type="evidence" value="ECO:0007669"/>
    <property type="project" value="UniProtKB-UniRule"/>
</dbReference>
<dbReference type="PROSITE" id="PS50126">
    <property type="entry name" value="S1"/>
    <property type="match status" value="1"/>
</dbReference>
<dbReference type="NCBIfam" id="TIGR02063">
    <property type="entry name" value="RNase_R"/>
    <property type="match status" value="1"/>
</dbReference>
<dbReference type="GO" id="GO:0005829">
    <property type="term" value="C:cytosol"/>
    <property type="evidence" value="ECO:0007669"/>
    <property type="project" value="TreeGrafter"/>
</dbReference>
<comment type="subcellular location">
    <subcellularLocation>
        <location evidence="2 8">Cytoplasm</location>
    </subcellularLocation>
</comment>
<comment type="function">
    <text evidence="8">3'-5' exoribonuclease that releases 5'-nucleoside monophosphates and is involved in maturation of structured RNAs.</text>
</comment>
<evidence type="ECO:0000259" key="10">
    <source>
        <dbReference type="PROSITE" id="PS50126"/>
    </source>
</evidence>
<feature type="compositionally biased region" description="Basic residues" evidence="9">
    <location>
        <begin position="1"/>
        <end position="10"/>
    </location>
</feature>
<dbReference type="InterPro" id="IPR001900">
    <property type="entry name" value="RNase_II/R"/>
</dbReference>
<dbReference type="Proteomes" id="UP000653127">
    <property type="component" value="Unassembled WGS sequence"/>
</dbReference>
<organism evidence="11 12">
    <name type="scientific">Ligaoa zhengdingensis</name>
    <dbReference type="NCBI Taxonomy" id="2763658"/>
    <lineage>
        <taxon>Bacteria</taxon>
        <taxon>Bacillati</taxon>
        <taxon>Bacillota</taxon>
        <taxon>Clostridia</taxon>
        <taxon>Eubacteriales</taxon>
        <taxon>Oscillospiraceae</taxon>
        <taxon>Ligaoa</taxon>
    </lineage>
</organism>
<dbReference type="EC" id="3.1.13.1" evidence="8"/>
<evidence type="ECO:0000256" key="1">
    <source>
        <dbReference type="ARBA" id="ARBA00001849"/>
    </source>
</evidence>
<dbReference type="InterPro" id="IPR012340">
    <property type="entry name" value="NA-bd_OB-fold"/>
</dbReference>
<dbReference type="GO" id="GO:0006402">
    <property type="term" value="P:mRNA catabolic process"/>
    <property type="evidence" value="ECO:0007669"/>
    <property type="project" value="TreeGrafter"/>
</dbReference>
<keyword evidence="3 8" id="KW-0963">Cytoplasm</keyword>
<keyword evidence="4 8" id="KW-0540">Nuclease</keyword>
<keyword evidence="12" id="KW-1185">Reference proteome</keyword>
<keyword evidence="7 8" id="KW-0694">RNA-binding</keyword>
<evidence type="ECO:0000256" key="4">
    <source>
        <dbReference type="ARBA" id="ARBA00022722"/>
    </source>
</evidence>
<feature type="region of interest" description="Disordered" evidence="9">
    <location>
        <begin position="1"/>
        <end position="20"/>
    </location>
</feature>
<dbReference type="GO" id="GO:0003723">
    <property type="term" value="F:RNA binding"/>
    <property type="evidence" value="ECO:0007669"/>
    <property type="project" value="UniProtKB-UniRule"/>
</dbReference>
<dbReference type="InterPro" id="IPR040476">
    <property type="entry name" value="CSD2"/>
</dbReference>
<dbReference type="Pfam" id="PF17876">
    <property type="entry name" value="CSD2"/>
    <property type="match status" value="1"/>
</dbReference>
<dbReference type="SMART" id="SM00955">
    <property type="entry name" value="RNB"/>
    <property type="match status" value="1"/>
</dbReference>
<protein>
    <recommendedName>
        <fullName evidence="8">Ribonuclease R</fullName>
        <shortName evidence="8">RNase R</shortName>
        <ecNumber evidence="8">3.1.13.1</ecNumber>
    </recommendedName>
</protein>
<dbReference type="Gene3D" id="2.40.50.140">
    <property type="entry name" value="Nucleic acid-binding proteins"/>
    <property type="match status" value="2"/>
</dbReference>
<dbReference type="EMBL" id="JACRST010000002">
    <property type="protein sequence ID" value="MBC8545844.1"/>
    <property type="molecule type" value="Genomic_DNA"/>
</dbReference>